<dbReference type="GO" id="GO:0016020">
    <property type="term" value="C:membrane"/>
    <property type="evidence" value="ECO:0007669"/>
    <property type="project" value="InterPro"/>
</dbReference>
<organism evidence="3 4">
    <name type="scientific">Steinernema glaseri</name>
    <dbReference type="NCBI Taxonomy" id="37863"/>
    <lineage>
        <taxon>Eukaryota</taxon>
        <taxon>Metazoa</taxon>
        <taxon>Ecdysozoa</taxon>
        <taxon>Nematoda</taxon>
        <taxon>Chromadorea</taxon>
        <taxon>Rhabditida</taxon>
        <taxon>Tylenchina</taxon>
        <taxon>Panagrolaimomorpha</taxon>
        <taxon>Strongyloidoidea</taxon>
        <taxon>Steinernematidae</taxon>
        <taxon>Steinernema</taxon>
    </lineage>
</organism>
<feature type="region of interest" description="Disordered" evidence="1">
    <location>
        <begin position="24"/>
        <end position="444"/>
    </location>
</feature>
<evidence type="ECO:0000313" key="4">
    <source>
        <dbReference type="WBParaSite" id="L893_g24493.t1"/>
    </source>
</evidence>
<dbReference type="PANTHER" id="PTHR12157">
    <property type="entry name" value="REGULATING SYNAPTIC MEMBRANE EXOCYTOSIS PROTEIN"/>
    <property type="match status" value="1"/>
</dbReference>
<protein>
    <submittedName>
        <fullName evidence="4">PDZ domain-containing protein</fullName>
    </submittedName>
</protein>
<keyword evidence="3" id="KW-1185">Reference proteome</keyword>
<dbReference type="SUPFAM" id="SSF50156">
    <property type="entry name" value="PDZ domain-like"/>
    <property type="match status" value="1"/>
</dbReference>
<dbReference type="SMART" id="SM00228">
    <property type="entry name" value="PDZ"/>
    <property type="match status" value="1"/>
</dbReference>
<dbReference type="InterPro" id="IPR036034">
    <property type="entry name" value="PDZ_sf"/>
</dbReference>
<feature type="compositionally biased region" description="Basic and acidic residues" evidence="1">
    <location>
        <begin position="132"/>
        <end position="144"/>
    </location>
</feature>
<dbReference type="Gene3D" id="3.30.40.10">
    <property type="entry name" value="Zinc/RING finger domain, C3HC4 (zinc finger)"/>
    <property type="match status" value="1"/>
</dbReference>
<dbReference type="InterPro" id="IPR013083">
    <property type="entry name" value="Znf_RING/FYVE/PHD"/>
</dbReference>
<feature type="compositionally biased region" description="Polar residues" evidence="1">
    <location>
        <begin position="383"/>
        <end position="393"/>
    </location>
</feature>
<dbReference type="WBParaSite" id="L893_g24493.t1">
    <property type="protein sequence ID" value="L893_g24493.t1"/>
    <property type="gene ID" value="L893_g24493"/>
</dbReference>
<evidence type="ECO:0000259" key="2">
    <source>
        <dbReference type="PROSITE" id="PS50106"/>
    </source>
</evidence>
<feature type="compositionally biased region" description="Polar residues" evidence="1">
    <location>
        <begin position="26"/>
        <end position="41"/>
    </location>
</feature>
<feature type="compositionally biased region" description="Basic and acidic residues" evidence="1">
    <location>
        <begin position="348"/>
        <end position="366"/>
    </location>
</feature>
<name>A0A1I7ZBH1_9BILA</name>
<feature type="compositionally biased region" description="Low complexity" evidence="1">
    <location>
        <begin position="52"/>
        <end position="69"/>
    </location>
</feature>
<feature type="compositionally biased region" description="Low complexity" evidence="1">
    <location>
        <begin position="101"/>
        <end position="113"/>
    </location>
</feature>
<dbReference type="Proteomes" id="UP000095287">
    <property type="component" value="Unplaced"/>
</dbReference>
<feature type="compositionally biased region" description="Basic residues" evidence="1">
    <location>
        <begin position="397"/>
        <end position="408"/>
    </location>
</feature>
<feature type="compositionally biased region" description="Polar residues" evidence="1">
    <location>
        <begin position="409"/>
        <end position="425"/>
    </location>
</feature>
<feature type="domain" description="PDZ" evidence="2">
    <location>
        <begin position="527"/>
        <end position="615"/>
    </location>
</feature>
<dbReference type="GO" id="GO:0042391">
    <property type="term" value="P:regulation of membrane potential"/>
    <property type="evidence" value="ECO:0007669"/>
    <property type="project" value="TreeGrafter"/>
</dbReference>
<dbReference type="Gene3D" id="2.30.42.10">
    <property type="match status" value="1"/>
</dbReference>
<reference evidence="4" key="1">
    <citation type="submission" date="2016-11" db="UniProtKB">
        <authorList>
            <consortium name="WormBaseParasite"/>
        </authorList>
    </citation>
    <scope>IDENTIFICATION</scope>
</reference>
<feature type="compositionally biased region" description="Polar residues" evidence="1">
    <location>
        <begin position="91"/>
        <end position="100"/>
    </location>
</feature>
<dbReference type="InterPro" id="IPR039032">
    <property type="entry name" value="Rim-like"/>
</dbReference>
<dbReference type="InterPro" id="IPR001478">
    <property type="entry name" value="PDZ"/>
</dbReference>
<sequence>MKLNVPIWACSLCQKRQQIMAKTGKWFQQGQPNEDPTQGTEPSYSPTPPASAPRTPQPTAAAAVSVAAGPPQPVRNVAQQPKQPAPCVAQPATSSQQPNRASPAPSQPGSQPATRQPGRQVAPGASPLEQPPLDRRPSQHDHSQRRQNTLHRQPSLESHDSTVSRDPNGMSNGAPPRQGPHMLPPQHKTSMSSATTTVVSPQMDQRSPHTQRRPVDQQQQQQPYRPGLDAIGRQPSSRQDYDDRQRRRSTAAAPSRSPERRVSREERGMFPEQKRSSFDFPDDDRYDRVPSESYRDPGAYSDYQSSSEMYDRDVRYERRRTTHDASYPNESYGAKTSHRGSSNASRSGELRRTRSRGEADRLDSSGRKYSTPVAPPPAVPPSAHQNLHSTVSGGSHGRPRRNRLHRQLKSMSSSDEEVPSTSDGQSGEDGRVGPSSSSHAQPEFIEKDILRYIYGSQKARNGKKSASSENARKFTRGGEGSVFASGTLERPSSSVMPGDMLAAKIRTYLSHPVTWQPSADQRRMIGHMILQKTDARNGDLGLKVLGGRRSDTGRLGAFVTRVKPGSVADAVGRLRPGDEVLEWNGKSLQNVTFDQVYDIINASKNEPRVELIVSRYIKLPVPTDRTCDLPFTVHGLPAAAPAFPAQLLPGQSHPQELCALQCSSL</sequence>
<accession>A0A1I7ZBH1</accession>
<dbReference type="CDD" id="cd06714">
    <property type="entry name" value="PDZ_RIM-like"/>
    <property type="match status" value="1"/>
</dbReference>
<feature type="compositionally biased region" description="Low complexity" evidence="1">
    <location>
        <begin position="189"/>
        <end position="200"/>
    </location>
</feature>
<feature type="compositionally biased region" description="Basic and acidic residues" evidence="1">
    <location>
        <begin position="257"/>
        <end position="295"/>
    </location>
</feature>
<dbReference type="GO" id="GO:0044325">
    <property type="term" value="F:transmembrane transporter binding"/>
    <property type="evidence" value="ECO:0007669"/>
    <property type="project" value="TreeGrafter"/>
</dbReference>
<evidence type="ECO:0000256" key="1">
    <source>
        <dbReference type="SAM" id="MobiDB-lite"/>
    </source>
</evidence>
<dbReference type="Pfam" id="PF00595">
    <property type="entry name" value="PDZ"/>
    <property type="match status" value="1"/>
</dbReference>
<feature type="region of interest" description="Disordered" evidence="1">
    <location>
        <begin position="458"/>
        <end position="495"/>
    </location>
</feature>
<dbReference type="GO" id="GO:0006887">
    <property type="term" value="P:exocytosis"/>
    <property type="evidence" value="ECO:0007669"/>
    <property type="project" value="InterPro"/>
</dbReference>
<evidence type="ECO:0000313" key="3">
    <source>
        <dbReference type="Proteomes" id="UP000095287"/>
    </source>
</evidence>
<proteinExistence type="predicted"/>
<dbReference type="AlphaFoldDB" id="A0A1I7ZBH1"/>
<dbReference type="PROSITE" id="PS50106">
    <property type="entry name" value="PDZ"/>
    <property type="match status" value="1"/>
</dbReference>
<dbReference type="GO" id="GO:0031267">
    <property type="term" value="F:small GTPase binding"/>
    <property type="evidence" value="ECO:0007669"/>
    <property type="project" value="InterPro"/>
</dbReference>
<dbReference type="PANTHER" id="PTHR12157:SF21">
    <property type="entry name" value="RAB3 INTERACTING MOLECULE, ISOFORM F"/>
    <property type="match status" value="1"/>
</dbReference>